<proteinExistence type="predicted"/>
<reference evidence="2 3" key="1">
    <citation type="submission" date="2018-12" db="EMBL/GenBank/DDBJ databases">
        <title>The Draft Genome Sequence of the Soil Bacterium Pedobacter tournemirensis R1.</title>
        <authorList>
            <person name="He J."/>
        </authorList>
    </citation>
    <scope>NUCLEOTIDE SEQUENCE [LARGE SCALE GENOMIC DNA]</scope>
    <source>
        <strain evidence="2 3">R1</strain>
    </source>
</reference>
<dbReference type="RefSeq" id="WP_128767462.1">
    <property type="nucleotide sequence ID" value="NZ_RXOC01000001.1"/>
</dbReference>
<accession>A0A4Q0MFK9</accession>
<name>A0A4Q0MFK9_9SPHI</name>
<organism evidence="2 3">
    <name type="scientific">Arcticibacter tournemirensis</name>
    <dbReference type="NCBI Taxonomy" id="699437"/>
    <lineage>
        <taxon>Bacteria</taxon>
        <taxon>Pseudomonadati</taxon>
        <taxon>Bacteroidota</taxon>
        <taxon>Sphingobacteriia</taxon>
        <taxon>Sphingobacteriales</taxon>
        <taxon>Sphingobacteriaceae</taxon>
        <taxon>Arcticibacter</taxon>
    </lineage>
</organism>
<evidence type="ECO:0000259" key="1">
    <source>
        <dbReference type="PROSITE" id="PS51352"/>
    </source>
</evidence>
<evidence type="ECO:0000313" key="3">
    <source>
        <dbReference type="Proteomes" id="UP000290848"/>
    </source>
</evidence>
<dbReference type="InterPro" id="IPR000866">
    <property type="entry name" value="AhpC/TSA"/>
</dbReference>
<dbReference type="GO" id="GO:0016491">
    <property type="term" value="F:oxidoreductase activity"/>
    <property type="evidence" value="ECO:0007669"/>
    <property type="project" value="InterPro"/>
</dbReference>
<evidence type="ECO:0000313" key="2">
    <source>
        <dbReference type="EMBL" id="RXF72277.1"/>
    </source>
</evidence>
<sequence>MFSLIAQSGSYLNRLYSGETAISGRQPSGRPLSEGDFAPEFTFSSKNWPGASVHADVTLKELHQKPLVVAFYSVFWNGTGISLLKQLQAVQTKIGDAANVLIVTSEAPRQFIRAIENHDLSFSFYYDAEKVLAEKFGIFSEDKPTWNLFSGINTNVPLLSAYVISPSGQISFSYIEDFSSPFPEGDLLAATNIETATQQHK</sequence>
<comment type="caution">
    <text evidence="2">The sequence shown here is derived from an EMBL/GenBank/DDBJ whole genome shotgun (WGS) entry which is preliminary data.</text>
</comment>
<dbReference type="AlphaFoldDB" id="A0A4Q0MFK9"/>
<dbReference type="PROSITE" id="PS51352">
    <property type="entry name" value="THIOREDOXIN_2"/>
    <property type="match status" value="1"/>
</dbReference>
<dbReference type="Pfam" id="PF00578">
    <property type="entry name" value="AhpC-TSA"/>
    <property type="match status" value="1"/>
</dbReference>
<dbReference type="InterPro" id="IPR013766">
    <property type="entry name" value="Thioredoxin_domain"/>
</dbReference>
<dbReference type="SUPFAM" id="SSF52833">
    <property type="entry name" value="Thioredoxin-like"/>
    <property type="match status" value="1"/>
</dbReference>
<dbReference type="Gene3D" id="3.40.30.10">
    <property type="entry name" value="Glutaredoxin"/>
    <property type="match status" value="1"/>
</dbReference>
<protein>
    <submittedName>
        <fullName evidence="2">Redoxin domain-containing protein</fullName>
    </submittedName>
</protein>
<dbReference type="Proteomes" id="UP000290848">
    <property type="component" value="Unassembled WGS sequence"/>
</dbReference>
<dbReference type="InterPro" id="IPR036249">
    <property type="entry name" value="Thioredoxin-like_sf"/>
</dbReference>
<dbReference type="EMBL" id="RXOC01000001">
    <property type="protein sequence ID" value="RXF72277.1"/>
    <property type="molecule type" value="Genomic_DNA"/>
</dbReference>
<dbReference type="GO" id="GO:0016209">
    <property type="term" value="F:antioxidant activity"/>
    <property type="evidence" value="ECO:0007669"/>
    <property type="project" value="InterPro"/>
</dbReference>
<gene>
    <name evidence="2" type="ORF">EKH83_00690</name>
</gene>
<feature type="domain" description="Thioredoxin" evidence="1">
    <location>
        <begin position="32"/>
        <end position="196"/>
    </location>
</feature>